<sequence length="71" mass="7315">MRKFLAVGALAFASTFALAPAAHAGDGDTYAVINGDVASKWCALPWNWEGPGTIASLTGPYSACIDGDVKQ</sequence>
<feature type="signal peptide" evidence="1">
    <location>
        <begin position="1"/>
        <end position="24"/>
    </location>
</feature>
<protein>
    <recommendedName>
        <fullName evidence="4">Secreted protein</fullName>
    </recommendedName>
</protein>
<evidence type="ECO:0000256" key="1">
    <source>
        <dbReference type="SAM" id="SignalP"/>
    </source>
</evidence>
<keyword evidence="1" id="KW-0732">Signal</keyword>
<organism evidence="2 3">
    <name type="scientific">Lipingzhangella rawalii</name>
    <dbReference type="NCBI Taxonomy" id="2055835"/>
    <lineage>
        <taxon>Bacteria</taxon>
        <taxon>Bacillati</taxon>
        <taxon>Actinomycetota</taxon>
        <taxon>Actinomycetes</taxon>
        <taxon>Streptosporangiales</taxon>
        <taxon>Nocardiopsidaceae</taxon>
        <taxon>Lipingzhangella</taxon>
    </lineage>
</organism>
<dbReference type="Proteomes" id="UP001250214">
    <property type="component" value="Unassembled WGS sequence"/>
</dbReference>
<name>A0ABU2H0F6_9ACTN</name>
<evidence type="ECO:0000313" key="2">
    <source>
        <dbReference type="EMBL" id="MDS1268783.1"/>
    </source>
</evidence>
<reference evidence="3" key="1">
    <citation type="submission" date="2023-07" db="EMBL/GenBank/DDBJ databases">
        <title>Novel species in the genus Lipingzhangella isolated from Sambhar Salt Lake.</title>
        <authorList>
            <person name="Jiya N."/>
            <person name="Kajale S."/>
            <person name="Sharma A."/>
        </authorList>
    </citation>
    <scope>NUCLEOTIDE SEQUENCE [LARGE SCALE GENOMIC DNA]</scope>
    <source>
        <strain evidence="3">LS1_29</strain>
    </source>
</reference>
<feature type="chain" id="PRO_5046314700" description="Secreted protein" evidence="1">
    <location>
        <begin position="25"/>
        <end position="71"/>
    </location>
</feature>
<dbReference type="RefSeq" id="WP_310910294.1">
    <property type="nucleotide sequence ID" value="NZ_JAVLVT010000001.1"/>
</dbReference>
<dbReference type="EMBL" id="JAVLVT010000001">
    <property type="protein sequence ID" value="MDS1268783.1"/>
    <property type="molecule type" value="Genomic_DNA"/>
</dbReference>
<proteinExistence type="predicted"/>
<accession>A0ABU2H0F6</accession>
<comment type="caution">
    <text evidence="2">The sequence shown here is derived from an EMBL/GenBank/DDBJ whole genome shotgun (WGS) entry which is preliminary data.</text>
</comment>
<gene>
    <name evidence="2" type="ORF">RIF23_00575</name>
</gene>
<keyword evidence="3" id="KW-1185">Reference proteome</keyword>
<evidence type="ECO:0000313" key="3">
    <source>
        <dbReference type="Proteomes" id="UP001250214"/>
    </source>
</evidence>
<evidence type="ECO:0008006" key="4">
    <source>
        <dbReference type="Google" id="ProtNLM"/>
    </source>
</evidence>